<dbReference type="Pfam" id="PF00078">
    <property type="entry name" value="RVT_1"/>
    <property type="match status" value="1"/>
</dbReference>
<evidence type="ECO:0000259" key="1">
    <source>
        <dbReference type="Pfam" id="PF00078"/>
    </source>
</evidence>
<feature type="domain" description="Reverse transcriptase" evidence="1">
    <location>
        <begin position="15"/>
        <end position="98"/>
    </location>
</feature>
<gene>
    <name evidence="2" type="ORF">CCAM_LOCUS43514</name>
</gene>
<dbReference type="InterPro" id="IPR000477">
    <property type="entry name" value="RT_dom"/>
</dbReference>
<dbReference type="PANTHER" id="PTHR33116:SF84">
    <property type="entry name" value="RNA-DIRECTED DNA POLYMERASE"/>
    <property type="match status" value="1"/>
</dbReference>
<dbReference type="Proteomes" id="UP000595140">
    <property type="component" value="Unassembled WGS sequence"/>
</dbReference>
<dbReference type="EMBL" id="OOIL02006791">
    <property type="protein sequence ID" value="VFR01739.1"/>
    <property type="molecule type" value="Genomic_DNA"/>
</dbReference>
<keyword evidence="3" id="KW-1185">Reference proteome</keyword>
<accession>A0A484NN26</accession>
<proteinExistence type="predicted"/>
<dbReference type="AlphaFoldDB" id="A0A484NN26"/>
<sequence>MLGLGFPLKFVGLIMECINSASSSISVNGNTHGFFKIRRGLRQGDPMAPTLFIFCIEYLSRLLNTKTKEGSFHFHKNCSELGISHLAFADDILLFVRGMLVRISSNWLTSLEVNFLSELIRAVIQGVESFWLQAFPNQKTVLNRITTLCRDFLWGSKFAKVAWADICKPINEGGLGLRDAETWNNALLCKA</sequence>
<dbReference type="OrthoDB" id="1302981at2759"/>
<evidence type="ECO:0000313" key="3">
    <source>
        <dbReference type="Proteomes" id="UP000595140"/>
    </source>
</evidence>
<dbReference type="PANTHER" id="PTHR33116">
    <property type="entry name" value="REVERSE TRANSCRIPTASE ZINC-BINDING DOMAIN-CONTAINING PROTEIN-RELATED-RELATED"/>
    <property type="match status" value="1"/>
</dbReference>
<organism evidence="2 3">
    <name type="scientific">Cuscuta campestris</name>
    <dbReference type="NCBI Taxonomy" id="132261"/>
    <lineage>
        <taxon>Eukaryota</taxon>
        <taxon>Viridiplantae</taxon>
        <taxon>Streptophyta</taxon>
        <taxon>Embryophyta</taxon>
        <taxon>Tracheophyta</taxon>
        <taxon>Spermatophyta</taxon>
        <taxon>Magnoliopsida</taxon>
        <taxon>eudicotyledons</taxon>
        <taxon>Gunneridae</taxon>
        <taxon>Pentapetalae</taxon>
        <taxon>asterids</taxon>
        <taxon>lamiids</taxon>
        <taxon>Solanales</taxon>
        <taxon>Convolvulaceae</taxon>
        <taxon>Cuscuteae</taxon>
        <taxon>Cuscuta</taxon>
        <taxon>Cuscuta subgen. Grammica</taxon>
        <taxon>Cuscuta sect. Cleistogrammica</taxon>
    </lineage>
</organism>
<name>A0A484NN26_9ASTE</name>
<protein>
    <recommendedName>
        <fullName evidence="1">Reverse transcriptase domain-containing protein</fullName>
    </recommendedName>
</protein>
<reference evidence="2 3" key="1">
    <citation type="submission" date="2018-04" db="EMBL/GenBank/DDBJ databases">
        <authorList>
            <person name="Vogel A."/>
        </authorList>
    </citation>
    <scope>NUCLEOTIDE SEQUENCE [LARGE SCALE GENOMIC DNA]</scope>
</reference>
<evidence type="ECO:0000313" key="2">
    <source>
        <dbReference type="EMBL" id="VFR01739.1"/>
    </source>
</evidence>